<dbReference type="InterPro" id="IPR002686">
    <property type="entry name" value="Transposase_17"/>
</dbReference>
<dbReference type="Pfam" id="PF01797">
    <property type="entry name" value="Y1_Tnp"/>
    <property type="match status" value="1"/>
</dbReference>
<dbReference type="Proteomes" id="UP000178771">
    <property type="component" value="Unassembled WGS sequence"/>
</dbReference>
<dbReference type="PANTHER" id="PTHR33360:SF2">
    <property type="entry name" value="TRANSPOSASE FOR INSERTION SEQUENCE ELEMENT IS200"/>
    <property type="match status" value="1"/>
</dbReference>
<evidence type="ECO:0000313" key="3">
    <source>
        <dbReference type="Proteomes" id="UP000178771"/>
    </source>
</evidence>
<evidence type="ECO:0000313" key="2">
    <source>
        <dbReference type="EMBL" id="OGC51782.1"/>
    </source>
</evidence>
<dbReference type="SUPFAM" id="SSF143422">
    <property type="entry name" value="Transposase IS200-like"/>
    <property type="match status" value="1"/>
</dbReference>
<reference evidence="2 3" key="1">
    <citation type="journal article" date="2016" name="Nat. Commun.">
        <title>Thousands of microbial genomes shed light on interconnected biogeochemical processes in an aquifer system.</title>
        <authorList>
            <person name="Anantharaman K."/>
            <person name="Brown C.T."/>
            <person name="Hug L.A."/>
            <person name="Sharon I."/>
            <person name="Castelle C.J."/>
            <person name="Probst A.J."/>
            <person name="Thomas B.C."/>
            <person name="Singh A."/>
            <person name="Wilkins M.J."/>
            <person name="Karaoz U."/>
            <person name="Brodie E.L."/>
            <person name="Williams K.H."/>
            <person name="Hubbard S.S."/>
            <person name="Banfield J.F."/>
        </authorList>
    </citation>
    <scope>NUCLEOTIDE SEQUENCE [LARGE SCALE GENOMIC DNA]</scope>
</reference>
<dbReference type="EMBL" id="MEVH01000014">
    <property type="protein sequence ID" value="OGC51782.1"/>
    <property type="molecule type" value="Genomic_DNA"/>
</dbReference>
<dbReference type="InterPro" id="IPR036515">
    <property type="entry name" value="Transposase_17_sf"/>
</dbReference>
<evidence type="ECO:0000259" key="1">
    <source>
        <dbReference type="SMART" id="SM01321"/>
    </source>
</evidence>
<dbReference type="SMART" id="SM01321">
    <property type="entry name" value="Y1_Tnp"/>
    <property type="match status" value="1"/>
</dbReference>
<dbReference type="GO" id="GO:0004803">
    <property type="term" value="F:transposase activity"/>
    <property type="evidence" value="ECO:0007669"/>
    <property type="project" value="InterPro"/>
</dbReference>
<dbReference type="GO" id="GO:0003677">
    <property type="term" value="F:DNA binding"/>
    <property type="evidence" value="ECO:0007669"/>
    <property type="project" value="InterPro"/>
</dbReference>
<accession>A0A1F4V3N2</accession>
<sequence>MRFQKSTHAVYRLQYHVVWTPRYRREIFVEGVKQYLEKVLQHIDMLDDDIEVQQVNVQIDHVHLVMVIPPRIAIAEVVQFMKSRTGNVKYTFKMCVVRK</sequence>
<name>A0A1F4V3N2_UNCKA</name>
<comment type="caution">
    <text evidence="2">The sequence shown here is derived from an EMBL/GenBank/DDBJ whole genome shotgun (WGS) entry which is preliminary data.</text>
</comment>
<protein>
    <recommendedName>
        <fullName evidence="1">Transposase IS200-like domain-containing protein</fullName>
    </recommendedName>
</protein>
<dbReference type="AlphaFoldDB" id="A0A1F4V3N2"/>
<dbReference type="PANTHER" id="PTHR33360">
    <property type="entry name" value="TRANSPOSASE FOR INSERTION SEQUENCE ELEMENT IS200"/>
    <property type="match status" value="1"/>
</dbReference>
<feature type="domain" description="Transposase IS200-like" evidence="1">
    <location>
        <begin position="10"/>
        <end position="98"/>
    </location>
</feature>
<dbReference type="GO" id="GO:0006313">
    <property type="term" value="P:DNA transposition"/>
    <property type="evidence" value="ECO:0007669"/>
    <property type="project" value="InterPro"/>
</dbReference>
<dbReference type="NCBIfam" id="NF033573">
    <property type="entry name" value="transpos_IS200"/>
    <property type="match status" value="1"/>
</dbReference>
<proteinExistence type="predicted"/>
<dbReference type="Gene3D" id="3.30.70.1290">
    <property type="entry name" value="Transposase IS200-like"/>
    <property type="match status" value="1"/>
</dbReference>
<organism evidence="2 3">
    <name type="scientific">candidate division WWE3 bacterium RIFCSPLOWO2_01_FULL_39_13</name>
    <dbReference type="NCBI Taxonomy" id="1802624"/>
    <lineage>
        <taxon>Bacteria</taxon>
        <taxon>Katanobacteria</taxon>
    </lineage>
</organism>
<gene>
    <name evidence="2" type="ORF">A2982_00685</name>
</gene>